<dbReference type="EMBL" id="JAESDN010000016">
    <property type="protein sequence ID" value="KAG7041107.1"/>
    <property type="molecule type" value="Genomic_DNA"/>
</dbReference>
<name>A0A9P7QTD4_9PEZI</name>
<evidence type="ECO:0000313" key="1">
    <source>
        <dbReference type="EMBL" id="KAG7041107.1"/>
    </source>
</evidence>
<keyword evidence="2" id="KW-1185">Reference proteome</keyword>
<sequence length="67" mass="7317">MSRDPRAWPQAISGNDAPMLRIIHEKKCFGNHDGGTSSSTVVTTYRAAATKSLNVPCQRVYCVLVPL</sequence>
<accession>A0A9P7QTD4</accession>
<reference evidence="1" key="1">
    <citation type="submission" date="2021-05" db="EMBL/GenBank/DDBJ databases">
        <title>Comparative genomics of three Colletotrichum scovillei strains and genetic complementation revealed genes involved fungal growth and virulence on chili pepper.</title>
        <authorList>
            <person name="Hsieh D.-K."/>
            <person name="Chuang S.-C."/>
            <person name="Chen C.-Y."/>
            <person name="Chao Y.-T."/>
            <person name="Lu M.-Y.J."/>
            <person name="Lee M.-H."/>
            <person name="Shih M.-C."/>
        </authorList>
    </citation>
    <scope>NUCLEOTIDE SEQUENCE</scope>
    <source>
        <strain evidence="1">Coll-153</strain>
    </source>
</reference>
<dbReference type="AlphaFoldDB" id="A0A9P7QTD4"/>
<organism evidence="1 2">
    <name type="scientific">Colletotrichum scovillei</name>
    <dbReference type="NCBI Taxonomy" id="1209932"/>
    <lineage>
        <taxon>Eukaryota</taxon>
        <taxon>Fungi</taxon>
        <taxon>Dikarya</taxon>
        <taxon>Ascomycota</taxon>
        <taxon>Pezizomycotina</taxon>
        <taxon>Sordariomycetes</taxon>
        <taxon>Hypocreomycetidae</taxon>
        <taxon>Glomerellales</taxon>
        <taxon>Glomerellaceae</taxon>
        <taxon>Colletotrichum</taxon>
        <taxon>Colletotrichum acutatum species complex</taxon>
    </lineage>
</organism>
<protein>
    <submittedName>
        <fullName evidence="1">Uncharacterized protein</fullName>
    </submittedName>
</protein>
<comment type="caution">
    <text evidence="1">The sequence shown here is derived from an EMBL/GenBank/DDBJ whole genome shotgun (WGS) entry which is preliminary data.</text>
</comment>
<gene>
    <name evidence="1" type="ORF">JMJ77_008812</name>
</gene>
<dbReference type="Proteomes" id="UP000699042">
    <property type="component" value="Unassembled WGS sequence"/>
</dbReference>
<evidence type="ECO:0000313" key="2">
    <source>
        <dbReference type="Proteomes" id="UP000699042"/>
    </source>
</evidence>
<proteinExistence type="predicted"/>